<reference evidence="2" key="1">
    <citation type="journal article" date="2021" name="Proc. Natl. Acad. Sci. U.S.A.">
        <title>A Catalog of Tens of Thousands of Viruses from Human Metagenomes Reveals Hidden Associations with Chronic Diseases.</title>
        <authorList>
            <person name="Tisza M.J."/>
            <person name="Buck C.B."/>
        </authorList>
    </citation>
    <scope>NUCLEOTIDE SEQUENCE</scope>
    <source>
        <strain evidence="2">CtWb16</strain>
    </source>
</reference>
<feature type="domain" description="Nuclease associated modular" evidence="1">
    <location>
        <begin position="46"/>
        <end position="70"/>
    </location>
</feature>
<dbReference type="InterPro" id="IPR003611">
    <property type="entry name" value="NUMOD3"/>
</dbReference>
<proteinExistence type="predicted"/>
<dbReference type="GO" id="GO:0003677">
    <property type="term" value="F:DNA binding"/>
    <property type="evidence" value="ECO:0007669"/>
    <property type="project" value="InterPro"/>
</dbReference>
<evidence type="ECO:0000259" key="1">
    <source>
        <dbReference type="Pfam" id="PF07460"/>
    </source>
</evidence>
<dbReference type="SUPFAM" id="SSF64496">
    <property type="entry name" value="DNA-binding domain of intron-encoded endonucleases"/>
    <property type="match status" value="1"/>
</dbReference>
<organism evidence="2">
    <name type="scientific">Myoviridae sp. ctWb16</name>
    <dbReference type="NCBI Taxonomy" id="2827690"/>
    <lineage>
        <taxon>Viruses</taxon>
        <taxon>Duplodnaviria</taxon>
        <taxon>Heunggongvirae</taxon>
        <taxon>Uroviricota</taxon>
        <taxon>Caudoviricetes</taxon>
    </lineage>
</organism>
<evidence type="ECO:0000313" key="2">
    <source>
        <dbReference type="EMBL" id="DAF56688.1"/>
    </source>
</evidence>
<accession>A0A8S5T0P8</accession>
<dbReference type="EMBL" id="BK032721">
    <property type="protein sequence ID" value="DAF56688.1"/>
    <property type="molecule type" value="Genomic_DNA"/>
</dbReference>
<sequence>MGRKKSIKEPNYICSNCKKPFFRFPSTVRNENAVFCCKKCFYEYMKTSMLGENNPNYGNKWDEKTKQKVSEIVKQRYIKRPELKELCAVNKGKKLFETSKKLKEYYKTHKPTMYGKKLSEKSKKIIGEKSKKKFTTEYKERMRKQYETLGYWIPLENKADKEIYYKEANWKQNMFNLIDDENQLKLLTDYNVFNSITNPKGVVRDHMYSRRSGFENGVFPEILRHPCNCQILTNRDNIMKKRQKYIDGNHLTLEELFNKIINYKKEWYEQDLVIKLIEDYKNGKRWINKYRKE</sequence>
<protein>
    <submittedName>
        <fullName evidence="2">Zinc-ribbon domain protein</fullName>
    </submittedName>
</protein>
<dbReference type="Pfam" id="PF07460">
    <property type="entry name" value="NUMOD3"/>
    <property type="match status" value="1"/>
</dbReference>
<name>A0A8S5T0P8_9CAUD</name>